<dbReference type="PATRIC" id="fig|953739.5.peg.792"/>
<dbReference type="OrthoDB" id="4296267at2"/>
<dbReference type="EMBL" id="FR845719">
    <property type="protein sequence ID" value="CCA53895.1"/>
    <property type="molecule type" value="Genomic_DNA"/>
</dbReference>
<dbReference type="HOGENOM" id="CLU_008325_1_1_11"/>
<gene>
    <name evidence="2" type="ordered locus">SVEN_0608</name>
</gene>
<dbReference type="InterPro" id="IPR014145">
    <property type="entry name" value="LigD_pol_dom"/>
</dbReference>
<dbReference type="eggNOG" id="COG3285">
    <property type="taxonomic scope" value="Bacteria"/>
</dbReference>
<dbReference type="GeneID" id="51861199"/>
<name>F2R8H7_STRVP</name>
<dbReference type="NCBIfam" id="TIGR02778">
    <property type="entry name" value="ligD_pol"/>
    <property type="match status" value="1"/>
</dbReference>
<dbReference type="PANTHER" id="PTHR42705">
    <property type="entry name" value="BIFUNCTIONAL NON-HOMOLOGOUS END JOINING PROTEIN LIGD"/>
    <property type="match status" value="1"/>
</dbReference>
<dbReference type="EC" id="6.5.1.1" evidence="2"/>
<organism evidence="2 3">
    <name type="scientific">Streptomyces venezuelae (strain ATCC 10712 / CBS 650.69 / DSM 40230 / JCM 4526 / NBRC 13096 / PD 04745)</name>
    <dbReference type="NCBI Taxonomy" id="953739"/>
    <lineage>
        <taxon>Bacteria</taxon>
        <taxon>Bacillati</taxon>
        <taxon>Actinomycetota</taxon>
        <taxon>Actinomycetes</taxon>
        <taxon>Kitasatosporales</taxon>
        <taxon>Streptomycetaceae</taxon>
        <taxon>Streptomyces</taxon>
    </lineage>
</organism>
<reference evidence="2 3" key="1">
    <citation type="journal article" date="2011" name="BMC Genomics">
        <title>Genome-wide analysis of the role of GlnR in Streptomyces venezuelae provides new insights into global nitrogen regulation in actinomycetes.</title>
        <authorList>
            <person name="Pullan S.T."/>
            <person name="Bibb M.J."/>
            <person name="Merrick M."/>
        </authorList>
    </citation>
    <scope>NUCLEOTIDE SEQUENCE [LARGE SCALE GENOMIC DNA]</scope>
    <source>
        <strain evidence="2">ATCC 10712</strain>
    </source>
</reference>
<dbReference type="RefSeq" id="WP_015031814.1">
    <property type="nucleotide sequence ID" value="NC_018750.1"/>
</dbReference>
<dbReference type="GO" id="GO:0003910">
    <property type="term" value="F:DNA ligase (ATP) activity"/>
    <property type="evidence" value="ECO:0007669"/>
    <property type="project" value="UniProtKB-EC"/>
</dbReference>
<dbReference type="STRING" id="953739.SVEN_0608"/>
<dbReference type="CDD" id="cd04861">
    <property type="entry name" value="LigD_Pol_like"/>
    <property type="match status" value="1"/>
</dbReference>
<dbReference type="Pfam" id="PF21686">
    <property type="entry name" value="LigD_Prim-Pol"/>
    <property type="match status" value="1"/>
</dbReference>
<evidence type="ECO:0000313" key="2">
    <source>
        <dbReference type="EMBL" id="CCA53895.1"/>
    </source>
</evidence>
<dbReference type="PANTHER" id="PTHR42705:SF2">
    <property type="entry name" value="BIFUNCTIONAL NON-HOMOLOGOUS END JOINING PROTEIN LIGD"/>
    <property type="match status" value="1"/>
</dbReference>
<keyword evidence="2" id="KW-0436">Ligase</keyword>
<accession>F2R8H7</accession>
<dbReference type="AlphaFoldDB" id="F2R8H7"/>
<evidence type="ECO:0000313" key="3">
    <source>
        <dbReference type="Proteomes" id="UP000006854"/>
    </source>
</evidence>
<keyword evidence="3" id="KW-1185">Reference proteome</keyword>
<evidence type="ECO:0000259" key="1">
    <source>
        <dbReference type="Pfam" id="PF21686"/>
    </source>
</evidence>
<dbReference type="KEGG" id="sve:SVEN_0608"/>
<dbReference type="Proteomes" id="UP000006854">
    <property type="component" value="Chromosome"/>
</dbReference>
<protein>
    <submittedName>
        <fullName evidence="2">ATP-dependent DNA ligase</fullName>
        <ecNumber evidence="2">6.5.1.1</ecNumber>
    </submittedName>
</protein>
<sequence>MTPTSRTAPPERVRAGRRTVEIRRPDKVLFPGDGLTKADLAGYYRTVAHRMLPHLRGRPLMLERHPDGIDGPAFMQKDVPDHFPDWVHRAELPKEGGTVTYVLCEDTATLLYLAGQACTTPHRFLSRADRPDRPDRLVFDLDPADEDFAPVREAALGLHRLLDELELPSSLMTTGSRGLHVVVALDRRAPFDDVRAFARGVADVLASRHPDRFTTEARKNARRGRLYLDVQRNGYAQTAVVPYAVRARPGAPVAAPLAWSDLDDPDLTARRWTVATVDGLLKDDPWHDPPRPRSLRRARDLLAELTRGG</sequence>
<dbReference type="InterPro" id="IPR052171">
    <property type="entry name" value="NHEJ_LigD"/>
</dbReference>
<feature type="domain" description="DNA ligase D polymerase" evidence="1">
    <location>
        <begin position="36"/>
        <end position="286"/>
    </location>
</feature>
<dbReference type="Gene3D" id="3.90.920.10">
    <property type="entry name" value="DNA primase, PRIM domain"/>
    <property type="match status" value="1"/>
</dbReference>
<proteinExistence type="predicted"/>